<keyword evidence="2" id="KW-1185">Reference proteome</keyword>
<name>A0ABW8YXR2_9FLAO</name>
<dbReference type="EMBL" id="JBELPZ010000011">
    <property type="protein sequence ID" value="MFL9845079.1"/>
    <property type="molecule type" value="Genomic_DNA"/>
</dbReference>
<proteinExistence type="predicted"/>
<reference evidence="1 2" key="1">
    <citation type="submission" date="2024-06" db="EMBL/GenBank/DDBJ databases">
        <authorList>
            <person name="Kaempfer P."/>
            <person name="Viver T."/>
        </authorList>
    </citation>
    <scope>NUCLEOTIDE SEQUENCE [LARGE SCALE GENOMIC DNA]</scope>
    <source>
        <strain evidence="1 2">ST-119</strain>
    </source>
</reference>
<organism evidence="1 2">
    <name type="scientific">Flavobacterium rhizosphaerae</name>
    <dbReference type="NCBI Taxonomy" id="3163298"/>
    <lineage>
        <taxon>Bacteria</taxon>
        <taxon>Pseudomonadati</taxon>
        <taxon>Bacteroidota</taxon>
        <taxon>Flavobacteriia</taxon>
        <taxon>Flavobacteriales</taxon>
        <taxon>Flavobacteriaceae</taxon>
        <taxon>Flavobacterium</taxon>
    </lineage>
</organism>
<comment type="caution">
    <text evidence="1">The sequence shown here is derived from an EMBL/GenBank/DDBJ whole genome shotgun (WGS) entry which is preliminary data.</text>
</comment>
<accession>A0ABW8YXR2</accession>
<sequence>MINNIKKIPPRITFGSGLTTYEIPAGTPVTVWQQTLYNSKVYFCNLSVTGATVKKISNYEFIVTYNTPGNYQLSLSVISSNKTISLESNILNLTVV</sequence>
<evidence type="ECO:0008006" key="3">
    <source>
        <dbReference type="Google" id="ProtNLM"/>
    </source>
</evidence>
<evidence type="ECO:0000313" key="1">
    <source>
        <dbReference type="EMBL" id="MFL9845079.1"/>
    </source>
</evidence>
<dbReference type="RefSeq" id="WP_408085347.1">
    <property type="nucleotide sequence ID" value="NZ_JBELPZ010000011.1"/>
</dbReference>
<protein>
    <recommendedName>
        <fullName evidence="3">PKD domain-containing protein</fullName>
    </recommendedName>
</protein>
<evidence type="ECO:0000313" key="2">
    <source>
        <dbReference type="Proteomes" id="UP001629156"/>
    </source>
</evidence>
<gene>
    <name evidence="1" type="ORF">ABS766_11670</name>
</gene>
<dbReference type="Proteomes" id="UP001629156">
    <property type="component" value="Unassembled WGS sequence"/>
</dbReference>